<organism evidence="2 3">
    <name type="scientific">Bradyrhizobium shewense</name>
    <dbReference type="NCBI Taxonomy" id="1761772"/>
    <lineage>
        <taxon>Bacteria</taxon>
        <taxon>Pseudomonadati</taxon>
        <taxon>Pseudomonadota</taxon>
        <taxon>Alphaproteobacteria</taxon>
        <taxon>Hyphomicrobiales</taxon>
        <taxon>Nitrobacteraceae</taxon>
        <taxon>Bradyrhizobium</taxon>
    </lineage>
</organism>
<evidence type="ECO:0000313" key="3">
    <source>
        <dbReference type="Proteomes" id="UP000199184"/>
    </source>
</evidence>
<dbReference type="EMBL" id="FMAI01000015">
    <property type="protein sequence ID" value="SCB51022.1"/>
    <property type="molecule type" value="Genomic_DNA"/>
</dbReference>
<sequence length="358" mass="38740">MIEDAIAALSPSSLRAQRSNPECFCGKILDCFAALAMTVCGAAASSTLVFRTSCNAHSASKTRVNALMALRRRAGTQKPRMSLRKGPRLCSAPRREDAARCAAFGPPASNSFRKPIQITRTPFPSRGMICPSFCFTCRPRERRGRREGRVPAGTRGPLCESVCFKKAAQRHTGEAKHPAFPAQWLYGLCRALPGERCTIAPVALRMADARARSGRNITATLGAQTPGARTTRFCRTQAAPVVCALVLAHGVTRPATTFAPTPPASTTSHPACRDDRDAPLGRVGIIVYTIIRSSDKEKYFDSAALTLLWVFCPPGSATACGAYQAPPQRRHEPVSPRPQNTLGWPQRAFQVAHDQLDV</sequence>
<accession>A0A1C3XFG3</accession>
<protein>
    <submittedName>
        <fullName evidence="2">Uncharacterized protein</fullName>
    </submittedName>
</protein>
<evidence type="ECO:0000256" key="1">
    <source>
        <dbReference type="SAM" id="MobiDB-lite"/>
    </source>
</evidence>
<feature type="region of interest" description="Disordered" evidence="1">
    <location>
        <begin position="323"/>
        <end position="344"/>
    </location>
</feature>
<evidence type="ECO:0000313" key="2">
    <source>
        <dbReference type="EMBL" id="SCB51022.1"/>
    </source>
</evidence>
<reference evidence="3" key="1">
    <citation type="submission" date="2016-08" db="EMBL/GenBank/DDBJ databases">
        <authorList>
            <person name="Varghese N."/>
            <person name="Submissions Spin"/>
        </authorList>
    </citation>
    <scope>NUCLEOTIDE SEQUENCE [LARGE SCALE GENOMIC DNA]</scope>
    <source>
        <strain evidence="3">ERR11</strain>
    </source>
</reference>
<dbReference type="AlphaFoldDB" id="A0A1C3XFG3"/>
<gene>
    <name evidence="2" type="ORF">GA0061098_101547</name>
</gene>
<dbReference type="Proteomes" id="UP000199184">
    <property type="component" value="Unassembled WGS sequence"/>
</dbReference>
<name>A0A1C3XFG3_9BRAD</name>
<keyword evidence="3" id="KW-1185">Reference proteome</keyword>
<proteinExistence type="predicted"/>